<accession>A0ABS3FMS1</accession>
<feature type="domain" description="Transglutaminase-like" evidence="1">
    <location>
        <begin position="172"/>
        <end position="248"/>
    </location>
</feature>
<dbReference type="SMART" id="SM00460">
    <property type="entry name" value="TGc"/>
    <property type="match status" value="1"/>
</dbReference>
<dbReference type="InterPro" id="IPR013589">
    <property type="entry name" value="Bac_transglu_N"/>
</dbReference>
<protein>
    <submittedName>
        <fullName evidence="2">Transglutaminase family protein</fullName>
    </submittedName>
</protein>
<dbReference type="Pfam" id="PF08379">
    <property type="entry name" value="Bact_transglu_N"/>
    <property type="match status" value="1"/>
</dbReference>
<dbReference type="Proteomes" id="UP000664844">
    <property type="component" value="Unassembled WGS sequence"/>
</dbReference>
<dbReference type="InterPro" id="IPR002931">
    <property type="entry name" value="Transglutaminase-like"/>
</dbReference>
<evidence type="ECO:0000313" key="3">
    <source>
        <dbReference type="Proteomes" id="UP000664844"/>
    </source>
</evidence>
<name>A0ABS3FMS1_9CYAN</name>
<dbReference type="Pfam" id="PF09899">
    <property type="entry name" value="DUF2126"/>
    <property type="match status" value="2"/>
</dbReference>
<dbReference type="Pfam" id="PF01841">
    <property type="entry name" value="Transglut_core"/>
    <property type="match status" value="1"/>
</dbReference>
<organism evidence="2 3">
    <name type="scientific">Phormidium pseudopriestleyi FRX01</name>
    <dbReference type="NCBI Taxonomy" id="1759528"/>
    <lineage>
        <taxon>Bacteria</taxon>
        <taxon>Bacillati</taxon>
        <taxon>Cyanobacteriota</taxon>
        <taxon>Cyanophyceae</taxon>
        <taxon>Oscillatoriophycideae</taxon>
        <taxon>Oscillatoriales</taxon>
        <taxon>Oscillatoriaceae</taxon>
        <taxon>Phormidium</taxon>
    </lineage>
</organism>
<evidence type="ECO:0000259" key="1">
    <source>
        <dbReference type="SMART" id="SM00460"/>
    </source>
</evidence>
<dbReference type="EMBL" id="JAFLQW010000123">
    <property type="protein sequence ID" value="MBO0348404.1"/>
    <property type="molecule type" value="Genomic_DNA"/>
</dbReference>
<evidence type="ECO:0000313" key="2">
    <source>
        <dbReference type="EMBL" id="MBO0348404.1"/>
    </source>
</evidence>
<dbReference type="Gene3D" id="3.10.620.30">
    <property type="match status" value="1"/>
</dbReference>
<sequence length="1049" mass="117578">MSVKVALNHQTIYHFDRPAVLGPHVLRLRPSPHCRTPIQSYALNIAPENHSLYWRQGVFGDFMARVNFPEMSSFLHIQVDLIAELHPINPFDFLVEQYASSYPFTYDEQLTAELQPCLEIKESGPLLNDWVNQLENSNPFITTFIGNLSQKLQQDIAYTVRFEPGIQTCEDTLSQRLGSCRDTAWLLVQILRHLGLAARFVSGYLIQLKPDETPLEGPPGPEADKADLHAWAEVYLPGAGWIGLDPTSGILTAEGHIPLAAAADPRNAEPVTGSIGPCESELTYSVTVTRIEEQPRVTQPYTVEQWQAITQLGEAVETQLQAADVRLTMGGEPTFVSQCDRESAQWHTGALGEEKRRLAGVLLSQLRSRFAPGGLLHEGQGKWYPGEPLPRWALGCYWRKDGIPIWRSPLVPDEEDTNYTAKDAKIFITAVAQRLGVNANSVIAAYDKNPEKDLCAYVLPLIWTKSEGTECWVTGPWHPPGDRLSLIAGDSPAGFRLPLSAMNWASSAELQTEVEVNPEDSFHPLGDIFARVRSRVSEKPHGVDTVNSVKVALCVEVREGKLYCFMPPISAAENYLDAIASIEDAATETGYSVRIEGFTPPRDRRLQGFQITPDPGVIEVNLHPAAHWQELVETTTCLYEEARLSRLDTEKYTKDGLRIGTGGGSHITLGGPSLDESPLLRRPDLLRSLITYWQHHPSLSYLFSGLFIGATSQSPRVDEGRAENLYELEIALAHLLPKTEIPPEVIDRLLRNLLIDVTGNTHRSEFCVDKLYPVENWKNQLGLLELRGFEMPPHPRMALVLGLLIRALVARFWQQPYTGNLVRWGTILHDRFLLPYYIAVDFRDILRELTDSGYPFEWEWFEPFLEFRFPRYGAIVREGVELELRRAIEPWYVLGEEATTTGTARYVDSSMERIQVLLRNATPGRHIVTCNGYPVPLQGTDTAGECVAGVRYRARKVAAGLHPAIDPHVPLVFDIVDTWQGRSLGGCTYYAEHPGGVDWTTFPLNSREAHSRLITRFVPIGHTPGEIQVRSVLPSREYPLTLDLRRVSG</sequence>
<proteinExistence type="predicted"/>
<dbReference type="RefSeq" id="WP_207086951.1">
    <property type="nucleotide sequence ID" value="NZ_JAFLQW010000123.1"/>
</dbReference>
<dbReference type="InterPro" id="IPR018667">
    <property type="entry name" value="DUF2126"/>
</dbReference>
<dbReference type="PANTHER" id="PTHR33490:SF1">
    <property type="entry name" value="SLL1233 PROTEIN"/>
    <property type="match status" value="1"/>
</dbReference>
<reference evidence="2 3" key="1">
    <citation type="submission" date="2021-03" db="EMBL/GenBank/DDBJ databases">
        <title>Metabolic Capacity of the Antarctic Cyanobacterium Phormidium pseudopriestleyi that Sustains Oxygenic Photosynthesis in the Presence of Hydrogen Sulfide.</title>
        <authorList>
            <person name="Lumian J.E."/>
            <person name="Jungblut A.D."/>
            <person name="Dillon M.L."/>
            <person name="Hawes I."/>
            <person name="Doran P.T."/>
            <person name="Mackey T.J."/>
            <person name="Dick G.J."/>
            <person name="Grettenberger C.L."/>
            <person name="Sumner D.Y."/>
        </authorList>
    </citation>
    <scope>NUCLEOTIDE SEQUENCE [LARGE SCALE GENOMIC DNA]</scope>
    <source>
        <strain evidence="2 3">FRX01</strain>
    </source>
</reference>
<comment type="caution">
    <text evidence="2">The sequence shown here is derived from an EMBL/GenBank/DDBJ whole genome shotgun (WGS) entry which is preliminary data.</text>
</comment>
<dbReference type="SUPFAM" id="SSF54001">
    <property type="entry name" value="Cysteine proteinases"/>
    <property type="match status" value="1"/>
</dbReference>
<dbReference type="InterPro" id="IPR038765">
    <property type="entry name" value="Papain-like_cys_pep_sf"/>
</dbReference>
<keyword evidence="3" id="KW-1185">Reference proteome</keyword>
<dbReference type="PANTHER" id="PTHR33490">
    <property type="entry name" value="BLR5614 PROTEIN-RELATED"/>
    <property type="match status" value="1"/>
</dbReference>
<gene>
    <name evidence="2" type="ORF">J0895_04650</name>
</gene>